<dbReference type="EMBL" id="JAHGUI010000012">
    <property type="protein sequence ID" value="MBT2917784.1"/>
    <property type="molecule type" value="Genomic_DNA"/>
</dbReference>
<dbReference type="Pfam" id="PF02690">
    <property type="entry name" value="Na_Pi_cotrans"/>
    <property type="match status" value="2"/>
</dbReference>
<accession>A0ABD4QRC4</accession>
<organism evidence="7 8">
    <name type="scientific">Vibrio anguillarum</name>
    <name type="common">Listonella anguillarum</name>
    <dbReference type="NCBI Taxonomy" id="55601"/>
    <lineage>
        <taxon>Bacteria</taxon>
        <taxon>Pseudomonadati</taxon>
        <taxon>Pseudomonadota</taxon>
        <taxon>Gammaproteobacteria</taxon>
        <taxon>Vibrionales</taxon>
        <taxon>Vibrionaceae</taxon>
        <taxon>Vibrio</taxon>
    </lineage>
</organism>
<dbReference type="RefSeq" id="WP_064624491.1">
    <property type="nucleotide sequence ID" value="NZ_CP022468.1"/>
</dbReference>
<dbReference type="GO" id="GO:0098660">
    <property type="term" value="P:inorganic ion transmembrane transport"/>
    <property type="evidence" value="ECO:0007669"/>
    <property type="project" value="UniProtKB-ARBA"/>
</dbReference>
<feature type="transmembrane region" description="Helical" evidence="6">
    <location>
        <begin position="137"/>
        <end position="156"/>
    </location>
</feature>
<feature type="transmembrane region" description="Helical" evidence="6">
    <location>
        <begin position="202"/>
        <end position="226"/>
    </location>
</feature>
<keyword evidence="4 6" id="KW-1133">Transmembrane helix</keyword>
<evidence type="ECO:0000256" key="2">
    <source>
        <dbReference type="ARBA" id="ARBA00022475"/>
    </source>
</evidence>
<proteinExistence type="predicted"/>
<feature type="transmembrane region" description="Helical" evidence="6">
    <location>
        <begin position="20"/>
        <end position="41"/>
    </location>
</feature>
<reference evidence="7 8" key="1">
    <citation type="journal article" date="2017" name="J. Fish Dis.">
        <title>Comparative assessment of Vibrio virulence in marine fish larvae.</title>
        <authorList>
            <person name="Ronneseth A."/>
            <person name="Castillo D."/>
            <person name="D'Alvise P."/>
            <person name="Tonnesen O."/>
            <person name="Haugland G."/>
            <person name="Grotkjaer T."/>
            <person name="Engell-Sorensen K."/>
            <person name="Norremark L."/>
            <person name="Bergh O."/>
            <person name="Wergeland H.I."/>
            <person name="Gram L."/>
        </authorList>
    </citation>
    <scope>NUCLEOTIDE SEQUENCE [LARGE SCALE GENOMIC DNA]</scope>
    <source>
        <strain evidence="7 8">90-11-286</strain>
    </source>
</reference>
<dbReference type="AlphaFoldDB" id="A0ABD4QRC4"/>
<evidence type="ECO:0000256" key="1">
    <source>
        <dbReference type="ARBA" id="ARBA00004651"/>
    </source>
</evidence>
<evidence type="ECO:0000256" key="6">
    <source>
        <dbReference type="SAM" id="Phobius"/>
    </source>
</evidence>
<evidence type="ECO:0000256" key="4">
    <source>
        <dbReference type="ARBA" id="ARBA00022989"/>
    </source>
</evidence>
<feature type="transmembrane region" description="Helical" evidence="6">
    <location>
        <begin position="285"/>
        <end position="304"/>
    </location>
</feature>
<sequence length="381" mass="40145">MNQATTTAAPIASTTRWLRWANLAFMLYLLLLAVAMVGSGFKWATGDQAKVLFEFASHPIAGLMIGLVATALIQSSSTVTSIIVGLVAGGLPVEMAIPMVMGANIGTTVTNTLVSLGHVRCQVEFKRAFASATIHDFFNLLAVLIFLPLEMMFGILEKISHWLVSPLLSTGDMSMKGLDFIKPITSPIITALKGQLITFGEVVGGVMLIVLGIATIFVAITVMGKLMKSLMVGRAKEILKDAIGRGPLHGILSGSIVTVLVQSSSTTTSLMVPLVGTGVLKVRDVYPFTLGANIGTCITALLAATAVSGEFAVFALQIALVHLTFNVLATVLIYGVPFLRELPIKGAEMIAEMATKNKSVVAVYLLSVFIILPGGILALTA</sequence>
<comment type="subcellular location">
    <subcellularLocation>
        <location evidence="1">Cell membrane</location>
        <topology evidence="1">Multi-pass membrane protein</topology>
    </subcellularLocation>
</comment>
<keyword evidence="5 6" id="KW-0472">Membrane</keyword>
<gene>
    <name evidence="7" type="ORF">PL14_03695</name>
</gene>
<dbReference type="NCBIfam" id="NF037997">
    <property type="entry name" value="Na_Pi_symport"/>
    <property type="match status" value="2"/>
</dbReference>
<feature type="transmembrane region" description="Helical" evidence="6">
    <location>
        <begin position="359"/>
        <end position="379"/>
    </location>
</feature>
<evidence type="ECO:0000313" key="8">
    <source>
        <dbReference type="Proteomes" id="UP000078309"/>
    </source>
</evidence>
<evidence type="ECO:0000256" key="3">
    <source>
        <dbReference type="ARBA" id="ARBA00022692"/>
    </source>
</evidence>
<keyword evidence="2" id="KW-1003">Cell membrane</keyword>
<evidence type="ECO:0000313" key="7">
    <source>
        <dbReference type="EMBL" id="MBT2917784.1"/>
    </source>
</evidence>
<dbReference type="InterPro" id="IPR003841">
    <property type="entry name" value="Na/Pi_transpt"/>
</dbReference>
<dbReference type="GO" id="GO:0005886">
    <property type="term" value="C:plasma membrane"/>
    <property type="evidence" value="ECO:0007669"/>
    <property type="project" value="UniProtKB-SubCell"/>
</dbReference>
<feature type="transmembrane region" description="Helical" evidence="6">
    <location>
        <begin position="62"/>
        <end position="89"/>
    </location>
</feature>
<protein>
    <submittedName>
        <fullName evidence="7">Na/Pi symporter</fullName>
    </submittedName>
</protein>
<dbReference type="PANTHER" id="PTHR10010">
    <property type="entry name" value="SOLUTE CARRIER FAMILY 34 SODIUM PHOSPHATE , MEMBER 2-RELATED"/>
    <property type="match status" value="1"/>
</dbReference>
<keyword evidence="3 6" id="KW-0812">Transmembrane</keyword>
<feature type="transmembrane region" description="Helical" evidence="6">
    <location>
        <begin position="311"/>
        <end position="339"/>
    </location>
</feature>
<comment type="caution">
    <text evidence="7">The sequence shown here is derived from an EMBL/GenBank/DDBJ whole genome shotgun (WGS) entry which is preliminary data.</text>
</comment>
<dbReference type="Proteomes" id="UP000078309">
    <property type="component" value="Unassembled WGS sequence"/>
</dbReference>
<dbReference type="GO" id="GO:0005315">
    <property type="term" value="F:phosphate transmembrane transporter activity"/>
    <property type="evidence" value="ECO:0007669"/>
    <property type="project" value="UniProtKB-ARBA"/>
</dbReference>
<evidence type="ECO:0000256" key="5">
    <source>
        <dbReference type="ARBA" id="ARBA00023136"/>
    </source>
</evidence>
<name>A0ABD4QRC4_VIBAN</name>
<feature type="transmembrane region" description="Helical" evidence="6">
    <location>
        <begin position="95"/>
        <end position="116"/>
    </location>
</feature>
<dbReference type="PANTHER" id="PTHR10010:SF46">
    <property type="entry name" value="SODIUM-DEPENDENT PHOSPHATE TRANSPORT PROTEIN 2B"/>
    <property type="match status" value="1"/>
</dbReference>